<dbReference type="WBParaSite" id="Hba_01570">
    <property type="protein sequence ID" value="Hba_01570"/>
    <property type="gene ID" value="Hba_01570"/>
</dbReference>
<evidence type="ECO:0000313" key="1">
    <source>
        <dbReference type="Proteomes" id="UP000095283"/>
    </source>
</evidence>
<sequence length="32" mass="4022">MVELMSFFNERIRKLPERWQKVIESEGKYFDD</sequence>
<organism evidence="1 2">
    <name type="scientific">Heterorhabditis bacteriophora</name>
    <name type="common">Entomopathogenic nematode worm</name>
    <dbReference type="NCBI Taxonomy" id="37862"/>
    <lineage>
        <taxon>Eukaryota</taxon>
        <taxon>Metazoa</taxon>
        <taxon>Ecdysozoa</taxon>
        <taxon>Nematoda</taxon>
        <taxon>Chromadorea</taxon>
        <taxon>Rhabditida</taxon>
        <taxon>Rhabditina</taxon>
        <taxon>Rhabditomorpha</taxon>
        <taxon>Strongyloidea</taxon>
        <taxon>Heterorhabditidae</taxon>
        <taxon>Heterorhabditis</taxon>
    </lineage>
</organism>
<evidence type="ECO:0000313" key="2">
    <source>
        <dbReference type="WBParaSite" id="Hba_01570"/>
    </source>
</evidence>
<dbReference type="AlphaFoldDB" id="A0A1I7WA64"/>
<dbReference type="Proteomes" id="UP000095283">
    <property type="component" value="Unplaced"/>
</dbReference>
<accession>A0A1I7WA64</accession>
<name>A0A1I7WA64_HETBA</name>
<protein>
    <submittedName>
        <fullName evidence="2">Crp/Fnr family transcriptional regulator</fullName>
    </submittedName>
</protein>
<proteinExistence type="predicted"/>
<reference evidence="2" key="1">
    <citation type="submission" date="2016-11" db="UniProtKB">
        <authorList>
            <consortium name="WormBaseParasite"/>
        </authorList>
    </citation>
    <scope>IDENTIFICATION</scope>
</reference>
<keyword evidence="1" id="KW-1185">Reference proteome</keyword>